<evidence type="ECO:0000313" key="5">
    <source>
        <dbReference type="Proteomes" id="UP000005952"/>
    </source>
</evidence>
<dbReference type="eggNOG" id="ENOG502ZB8K">
    <property type="taxonomic scope" value="Bacteria"/>
</dbReference>
<dbReference type="InterPro" id="IPR018874">
    <property type="entry name" value="Phage_Mx8_p63_C"/>
</dbReference>
<sequence>MTITSHYKATITQLGPDVDGYILDEMDGEQQRQPRCVLSKRAAASALGLKSEGGSALWRTLSRQNIGSEIDENLRKKIDNPIVFKYLGTGSESGGPGVTVHGIETSTFIEILRAILKAKLTETQKFLAQRAQDMLIALANTTLDSIIYQESGYWKTIEGQRVADILDKYLQDHARKWAKTFPDEFWVKLIKVKGYPSYVALNRPAFVGHWVNDIVYDRLVPCARRKLDKINPRLPAGYRKNKHHQHATEDYGLPELKAHLIKVMAYMDAAANDTQFMRMLNRGTPKFGDTYEMPLDDVYN</sequence>
<keyword evidence="5" id="KW-1185">Reference proteome</keyword>
<dbReference type="KEGG" id="hdt:HYPDE_31743"/>
<dbReference type="KEGG" id="hdt:HYPDE_32788"/>
<dbReference type="EMBL" id="CP005587">
    <property type="protein sequence ID" value="AGK58230.1"/>
    <property type="molecule type" value="Genomic_DNA"/>
</dbReference>
<dbReference type="RefSeq" id="WP_015598054.1">
    <property type="nucleotide sequence ID" value="NC_021172.1"/>
</dbReference>
<dbReference type="EMBL" id="CP005587">
    <property type="protein sequence ID" value="AGK58023.1"/>
    <property type="molecule type" value="Genomic_DNA"/>
</dbReference>
<evidence type="ECO:0000313" key="2">
    <source>
        <dbReference type="EMBL" id="AGK58023.1"/>
    </source>
</evidence>
<dbReference type="STRING" id="670307.HYPDE_31743"/>
<name>N0BDM0_9HYPH</name>
<evidence type="ECO:0000313" key="4">
    <source>
        <dbReference type="EMBL" id="AGK58447.1"/>
    </source>
</evidence>
<protein>
    <submittedName>
        <fullName evidence="3">Phage protein</fullName>
    </submittedName>
</protein>
<evidence type="ECO:0000259" key="1">
    <source>
        <dbReference type="Pfam" id="PF10546"/>
    </source>
</evidence>
<dbReference type="KEGG" id="hdt:HYPDE_33873"/>
<evidence type="ECO:0000313" key="3">
    <source>
        <dbReference type="EMBL" id="AGK58230.1"/>
    </source>
</evidence>
<gene>
    <name evidence="2" type="ORF">HYPDE_31743</name>
    <name evidence="3" type="ORF">HYPDE_32788</name>
    <name evidence="4" type="ORF">HYPDE_33873</name>
</gene>
<dbReference type="HOGENOM" id="CLU_065522_0_0_5"/>
<reference evidence="3 5" key="1">
    <citation type="journal article" date="2013" name="Genome Announc.">
        <title>Genome sequences for three denitrifying bacterial strains isolated from a uranium- and nitrate-contaminated subsurface environment.</title>
        <authorList>
            <person name="Venkatramanan R."/>
            <person name="Prakash O."/>
            <person name="Woyke T."/>
            <person name="Chain P."/>
            <person name="Goodwin L.A."/>
            <person name="Watson D."/>
            <person name="Brooks S."/>
            <person name="Kostka J.E."/>
            <person name="Green S.J."/>
        </authorList>
    </citation>
    <scope>NUCLEOTIDE SEQUENCE [LARGE SCALE GENOMIC DNA]</scope>
    <source>
        <strain evidence="3 5">1NES1</strain>
    </source>
</reference>
<dbReference type="Pfam" id="PF10546">
    <property type="entry name" value="P63C"/>
    <property type="match status" value="1"/>
</dbReference>
<dbReference type="AlphaFoldDB" id="N0BDM0"/>
<dbReference type="Proteomes" id="UP000005952">
    <property type="component" value="Chromosome"/>
</dbReference>
<proteinExistence type="predicted"/>
<accession>N0BDM0</accession>
<dbReference type="EMBL" id="CP005587">
    <property type="protein sequence ID" value="AGK58447.1"/>
    <property type="molecule type" value="Genomic_DNA"/>
</dbReference>
<organism evidence="3 5">
    <name type="scientific">Hyphomicrobium denitrificans 1NES1</name>
    <dbReference type="NCBI Taxonomy" id="670307"/>
    <lineage>
        <taxon>Bacteria</taxon>
        <taxon>Pseudomonadati</taxon>
        <taxon>Pseudomonadota</taxon>
        <taxon>Alphaproteobacteria</taxon>
        <taxon>Hyphomicrobiales</taxon>
        <taxon>Hyphomicrobiaceae</taxon>
        <taxon>Hyphomicrobium</taxon>
    </lineage>
</organism>
<feature type="domain" description="Bacteriophage Mx8 p63 C-terminal" evidence="1">
    <location>
        <begin position="165"/>
        <end position="256"/>
    </location>
</feature>
<dbReference type="OrthoDB" id="4762429at2"/>